<dbReference type="AlphaFoldDB" id="A0A2T9Z9U1"/>
<comment type="caution">
    <text evidence="1">The sequence shown here is derived from an EMBL/GenBank/DDBJ whole genome shotgun (WGS) entry which is preliminary data.</text>
</comment>
<dbReference type="Proteomes" id="UP000245609">
    <property type="component" value="Unassembled WGS sequence"/>
</dbReference>
<feature type="non-terminal residue" evidence="1">
    <location>
        <position position="99"/>
    </location>
</feature>
<feature type="non-terminal residue" evidence="1">
    <location>
        <position position="1"/>
    </location>
</feature>
<name>A0A2T9Z9U1_9FUNG</name>
<proteinExistence type="predicted"/>
<dbReference type="STRING" id="133381.A0A2T9Z9U1"/>
<organism evidence="1 2">
    <name type="scientific">Smittium megazygosporum</name>
    <dbReference type="NCBI Taxonomy" id="133381"/>
    <lineage>
        <taxon>Eukaryota</taxon>
        <taxon>Fungi</taxon>
        <taxon>Fungi incertae sedis</taxon>
        <taxon>Zoopagomycota</taxon>
        <taxon>Kickxellomycotina</taxon>
        <taxon>Harpellomycetes</taxon>
        <taxon>Harpellales</taxon>
        <taxon>Legeriomycetaceae</taxon>
        <taxon>Smittium</taxon>
    </lineage>
</organism>
<reference evidence="1 2" key="1">
    <citation type="journal article" date="2018" name="MBio">
        <title>Comparative Genomics Reveals the Core Gene Toolbox for the Fungus-Insect Symbiosis.</title>
        <authorList>
            <person name="Wang Y."/>
            <person name="Stata M."/>
            <person name="Wang W."/>
            <person name="Stajich J.E."/>
            <person name="White M.M."/>
            <person name="Moncalvo J.M."/>
        </authorList>
    </citation>
    <scope>NUCLEOTIDE SEQUENCE [LARGE SCALE GENOMIC DNA]</scope>
    <source>
        <strain evidence="1 2">SC-DP-2</strain>
    </source>
</reference>
<sequence length="99" mass="10606">NPIIVPCKPGSFVFTADIVSKSDIFVSLTSSGGYYDSKGTVEVQFGITSGSNKIKNMVNANLSDPLFKRQTLTNIRIEVTGSTIKTYVNGKQVVLSGTN</sequence>
<keyword evidence="2" id="KW-1185">Reference proteome</keyword>
<evidence type="ECO:0000313" key="1">
    <source>
        <dbReference type="EMBL" id="PVV01335.1"/>
    </source>
</evidence>
<dbReference type="OrthoDB" id="5755064at2759"/>
<dbReference type="EMBL" id="MBFS01001172">
    <property type="protein sequence ID" value="PVV01335.1"/>
    <property type="molecule type" value="Genomic_DNA"/>
</dbReference>
<evidence type="ECO:0000313" key="2">
    <source>
        <dbReference type="Proteomes" id="UP000245609"/>
    </source>
</evidence>
<accession>A0A2T9Z9U1</accession>
<protein>
    <submittedName>
        <fullName evidence="1">Uncharacterized protein</fullName>
    </submittedName>
</protein>
<gene>
    <name evidence="1" type="ORF">BB560_004248</name>
</gene>